<reference evidence="6 7" key="1">
    <citation type="submission" date="2021-06" db="EMBL/GenBank/DDBJ databases">
        <title>Rhodobacteraceae bacterium strain HSP-20.</title>
        <authorList>
            <person name="Chen W.-M."/>
        </authorList>
    </citation>
    <scope>NUCLEOTIDE SEQUENCE [LARGE SCALE GENOMIC DNA]</scope>
    <source>
        <strain evidence="6 7">HSP-20</strain>
    </source>
</reference>
<feature type="domain" description="GS catalytic" evidence="5">
    <location>
        <begin position="123"/>
        <end position="461"/>
    </location>
</feature>
<dbReference type="InterPro" id="IPR014746">
    <property type="entry name" value="Gln_synth/guanido_kin_cat_dom"/>
</dbReference>
<gene>
    <name evidence="6" type="ORF">GU927_019865</name>
</gene>
<evidence type="ECO:0000256" key="3">
    <source>
        <dbReference type="PROSITE-ProRule" id="PRU01331"/>
    </source>
</evidence>
<keyword evidence="7" id="KW-1185">Reference proteome</keyword>
<comment type="cofactor">
    <cofactor evidence="1">
        <name>Mg(2+)</name>
        <dbReference type="ChEBI" id="CHEBI:18420"/>
    </cofactor>
</comment>
<dbReference type="SMART" id="SM01230">
    <property type="entry name" value="Gln-synt_C"/>
    <property type="match status" value="1"/>
</dbReference>
<keyword evidence="2" id="KW-0436">Ligase</keyword>
<dbReference type="Gene3D" id="3.30.590.10">
    <property type="entry name" value="Glutamine synthetase/guanido kinase, catalytic domain"/>
    <property type="match status" value="1"/>
</dbReference>
<proteinExistence type="inferred from homology"/>
<dbReference type="PANTHER" id="PTHR43785:SF12">
    <property type="entry name" value="TYPE-1 GLUTAMINE SYNTHETASE 2"/>
    <property type="match status" value="1"/>
</dbReference>
<evidence type="ECO:0000256" key="4">
    <source>
        <dbReference type="RuleBase" id="RU000384"/>
    </source>
</evidence>
<evidence type="ECO:0000313" key="7">
    <source>
        <dbReference type="Proteomes" id="UP000731907"/>
    </source>
</evidence>
<comment type="similarity">
    <text evidence="3 4">Belongs to the glutamine synthetase family.</text>
</comment>
<sequence length="461" mass="51715">MSKIKVMNDPARTKALIDKMTKAGVKYVQIEVPDMDGMLRGKITKPSKGFGDLGNAYCTILYGLSTQDDVMESEFSSFENGFPDLFTVPYLDSAIHQSWRPEFASVVCDMVDPASGELCPMSPRTVLRKAIEKAEAAGFDVRCAVEYETYIMRADNDLIKQGRHYDLPMLSRTMNAYSLTRIVDIEDIMREYHSRMASVGIEIDAFHCELGYGQVEFALSHAPALEMADRAARAKLYFKQLCIEHGLVATFMSKWRIGDTGTGAHIHLSLWKDGKPAFSTGKAGELSTVGRQFAAGMMDVMPELTAIYNPVINSYRRRSSLQWCPENASWAEDNRTAALRAITGPKPEGVRIETRQPGGDMNPYLCIAASILSGLRGIENGLEPLSYATGNAGNDPRFRRLPRNLRDATRMFKESETVRDLLGSDFVGQYALTRDTECDLYEQWVAENVTEWELRRYFDTI</sequence>
<dbReference type="Gene3D" id="3.10.20.70">
    <property type="entry name" value="Glutamine synthetase, N-terminal domain"/>
    <property type="match status" value="1"/>
</dbReference>
<dbReference type="PROSITE" id="PS51987">
    <property type="entry name" value="GS_CATALYTIC"/>
    <property type="match status" value="1"/>
</dbReference>
<dbReference type="EMBL" id="JAAATX020000019">
    <property type="protein sequence ID" value="MBU9700102.1"/>
    <property type="molecule type" value="Genomic_DNA"/>
</dbReference>
<accession>A0ABS6J9C4</accession>
<name>A0ABS6J9C4_9RHOB</name>
<protein>
    <submittedName>
        <fullName evidence="6">Glutamine synthetase family protein</fullName>
    </submittedName>
</protein>
<dbReference type="InterPro" id="IPR008146">
    <property type="entry name" value="Gln_synth_cat_dom"/>
</dbReference>
<dbReference type="SUPFAM" id="SSF55931">
    <property type="entry name" value="Glutamine synthetase/guanido kinase"/>
    <property type="match status" value="1"/>
</dbReference>
<comment type="caution">
    <text evidence="6">The sequence shown here is derived from an EMBL/GenBank/DDBJ whole genome shotgun (WGS) entry which is preliminary data.</text>
</comment>
<organism evidence="6 7">
    <name type="scientific">Paragemmobacter amnigenus</name>
    <dbReference type="NCBI Taxonomy" id="2852097"/>
    <lineage>
        <taxon>Bacteria</taxon>
        <taxon>Pseudomonadati</taxon>
        <taxon>Pseudomonadota</taxon>
        <taxon>Alphaproteobacteria</taxon>
        <taxon>Rhodobacterales</taxon>
        <taxon>Paracoccaceae</taxon>
        <taxon>Paragemmobacter</taxon>
    </lineage>
</organism>
<dbReference type="Pfam" id="PF00120">
    <property type="entry name" value="Gln-synt_C"/>
    <property type="match status" value="1"/>
</dbReference>
<dbReference type="InterPro" id="IPR036651">
    <property type="entry name" value="Gln_synt_N_sf"/>
</dbReference>
<evidence type="ECO:0000256" key="1">
    <source>
        <dbReference type="ARBA" id="ARBA00001946"/>
    </source>
</evidence>
<dbReference type="Proteomes" id="UP000731907">
    <property type="component" value="Unassembled WGS sequence"/>
</dbReference>
<evidence type="ECO:0000313" key="6">
    <source>
        <dbReference type="EMBL" id="MBU9700102.1"/>
    </source>
</evidence>
<evidence type="ECO:0000256" key="2">
    <source>
        <dbReference type="ARBA" id="ARBA00022598"/>
    </source>
</evidence>
<dbReference type="PANTHER" id="PTHR43785">
    <property type="entry name" value="GAMMA-GLUTAMYLPUTRESCINE SYNTHETASE"/>
    <property type="match status" value="1"/>
</dbReference>
<dbReference type="SUPFAM" id="SSF54368">
    <property type="entry name" value="Glutamine synthetase, N-terminal domain"/>
    <property type="match status" value="1"/>
</dbReference>
<dbReference type="RefSeq" id="WP_161764156.1">
    <property type="nucleotide sequence ID" value="NZ_JAAATX020000019.1"/>
</dbReference>
<evidence type="ECO:0000259" key="5">
    <source>
        <dbReference type="PROSITE" id="PS51987"/>
    </source>
</evidence>